<evidence type="ECO:0000256" key="3">
    <source>
        <dbReference type="ARBA" id="ARBA00022692"/>
    </source>
</evidence>
<evidence type="ECO:0000256" key="5">
    <source>
        <dbReference type="ARBA" id="ARBA00023136"/>
    </source>
</evidence>
<dbReference type="InterPro" id="IPR008962">
    <property type="entry name" value="PapD-like_sf"/>
</dbReference>
<dbReference type="SUPFAM" id="SSF49354">
    <property type="entry name" value="PapD-like"/>
    <property type="match status" value="1"/>
</dbReference>
<dbReference type="Pfam" id="PF00635">
    <property type="entry name" value="Motile_Sperm"/>
    <property type="match status" value="1"/>
</dbReference>
<evidence type="ECO:0000256" key="1">
    <source>
        <dbReference type="ARBA" id="ARBA00004211"/>
    </source>
</evidence>
<evidence type="ECO:0000313" key="8">
    <source>
        <dbReference type="EMBL" id="ONK68205.1"/>
    </source>
</evidence>
<dbReference type="GO" id="GO:0061817">
    <property type="term" value="P:endoplasmic reticulum-plasma membrane tethering"/>
    <property type="evidence" value="ECO:0007669"/>
    <property type="project" value="TreeGrafter"/>
</dbReference>
<dbReference type="PANTHER" id="PTHR10809">
    <property type="entry name" value="VESICLE-ASSOCIATED MEMBRANE PROTEIN-ASSOCIATED PROTEIN"/>
    <property type="match status" value="1"/>
</dbReference>
<comment type="subcellular location">
    <subcellularLocation>
        <location evidence="1">Membrane</location>
        <topology evidence="1">Single-pass type IV membrane protein</topology>
    </subcellularLocation>
</comment>
<dbReference type="InterPro" id="IPR016763">
    <property type="entry name" value="VAP"/>
</dbReference>
<evidence type="ECO:0000259" key="7">
    <source>
        <dbReference type="PROSITE" id="PS50202"/>
    </source>
</evidence>
<dbReference type="InterPro" id="IPR000535">
    <property type="entry name" value="MSP_dom"/>
</dbReference>
<keyword evidence="5" id="KW-0472">Membrane</keyword>
<evidence type="ECO:0000256" key="2">
    <source>
        <dbReference type="ARBA" id="ARBA00008932"/>
    </source>
</evidence>
<reference evidence="9" key="1">
    <citation type="journal article" date="2017" name="Nat. Commun.">
        <title>The asparagus genome sheds light on the origin and evolution of a young Y chromosome.</title>
        <authorList>
            <person name="Harkess A."/>
            <person name="Zhou J."/>
            <person name="Xu C."/>
            <person name="Bowers J.E."/>
            <person name="Van der Hulst R."/>
            <person name="Ayyampalayam S."/>
            <person name="Mercati F."/>
            <person name="Riccardi P."/>
            <person name="McKain M.R."/>
            <person name="Kakrana A."/>
            <person name="Tang H."/>
            <person name="Ray J."/>
            <person name="Groenendijk J."/>
            <person name="Arikit S."/>
            <person name="Mathioni S.M."/>
            <person name="Nakano M."/>
            <person name="Shan H."/>
            <person name="Telgmann-Rauber A."/>
            <person name="Kanno A."/>
            <person name="Yue Z."/>
            <person name="Chen H."/>
            <person name="Li W."/>
            <person name="Chen Y."/>
            <person name="Xu X."/>
            <person name="Zhang Y."/>
            <person name="Luo S."/>
            <person name="Chen H."/>
            <person name="Gao J."/>
            <person name="Mao Z."/>
            <person name="Pires J.C."/>
            <person name="Luo M."/>
            <person name="Kudrna D."/>
            <person name="Wing R.A."/>
            <person name="Meyers B.C."/>
            <person name="Yi K."/>
            <person name="Kong H."/>
            <person name="Lavrijsen P."/>
            <person name="Sunseri F."/>
            <person name="Falavigna A."/>
            <person name="Ye Y."/>
            <person name="Leebens-Mack J.H."/>
            <person name="Chen G."/>
        </authorList>
    </citation>
    <scope>NUCLEOTIDE SEQUENCE [LARGE SCALE GENOMIC DNA]</scope>
    <source>
        <strain evidence="9">cv. DH0086</strain>
    </source>
</reference>
<keyword evidence="9" id="KW-1185">Reference proteome</keyword>
<evidence type="ECO:0000313" key="9">
    <source>
        <dbReference type="Proteomes" id="UP000243459"/>
    </source>
</evidence>
<dbReference type="AlphaFoldDB" id="A0A5P1EQB0"/>
<dbReference type="GO" id="GO:0090158">
    <property type="term" value="P:endoplasmic reticulum membrane organization"/>
    <property type="evidence" value="ECO:0007669"/>
    <property type="project" value="TreeGrafter"/>
</dbReference>
<keyword evidence="4" id="KW-1133">Transmembrane helix</keyword>
<dbReference type="PANTHER" id="PTHR10809:SF6">
    <property type="entry name" value="AT11025P-RELATED"/>
    <property type="match status" value="1"/>
</dbReference>
<proteinExistence type="inferred from homology"/>
<dbReference type="InterPro" id="IPR013783">
    <property type="entry name" value="Ig-like_fold"/>
</dbReference>
<accession>A0A5P1EQB0</accession>
<evidence type="ECO:0000256" key="6">
    <source>
        <dbReference type="SAM" id="MobiDB-lite"/>
    </source>
</evidence>
<organism evidence="8 9">
    <name type="scientific">Asparagus officinalis</name>
    <name type="common">Garden asparagus</name>
    <dbReference type="NCBI Taxonomy" id="4686"/>
    <lineage>
        <taxon>Eukaryota</taxon>
        <taxon>Viridiplantae</taxon>
        <taxon>Streptophyta</taxon>
        <taxon>Embryophyta</taxon>
        <taxon>Tracheophyta</taxon>
        <taxon>Spermatophyta</taxon>
        <taxon>Magnoliopsida</taxon>
        <taxon>Liliopsida</taxon>
        <taxon>Asparagales</taxon>
        <taxon>Asparagaceae</taxon>
        <taxon>Asparagoideae</taxon>
        <taxon>Asparagus</taxon>
    </lineage>
</organism>
<feature type="compositionally biased region" description="Polar residues" evidence="6">
    <location>
        <begin position="1"/>
        <end position="17"/>
    </location>
</feature>
<gene>
    <name evidence="8" type="ORF">A4U43_C05F8790</name>
</gene>
<name>A0A5P1EQB0_ASPOF</name>
<evidence type="ECO:0000256" key="4">
    <source>
        <dbReference type="ARBA" id="ARBA00022989"/>
    </source>
</evidence>
<sequence length="180" mass="20128">MPQRSTWLSPAERSSSPDPHAKSKFTEKADNKPDNVTLQVVCVFPTSIDRSLDLKTTSTSKLIEVKPTKMRFPFELKKQISCSIFISNNTDDHIALKLTSTNWMDYSVRPSMAILLPRSTCKVIGNTVDMVDLKAIYVSPPKPPLPVSERCDKGTLYGASAKATLLKFRNDQRVVAGFFF</sequence>
<protein>
    <recommendedName>
        <fullName evidence="7">MSP domain-containing protein</fullName>
    </recommendedName>
</protein>
<feature type="domain" description="MSP" evidence="7">
    <location>
        <begin position="62"/>
        <end position="180"/>
    </location>
</feature>
<comment type="similarity">
    <text evidence="2">Belongs to the VAMP-associated protein (VAP) (TC 9.B.17) family.</text>
</comment>
<dbReference type="GO" id="GO:0005886">
    <property type="term" value="C:plasma membrane"/>
    <property type="evidence" value="ECO:0007669"/>
    <property type="project" value="TreeGrafter"/>
</dbReference>
<dbReference type="Gene3D" id="2.60.40.10">
    <property type="entry name" value="Immunoglobulins"/>
    <property type="match status" value="1"/>
</dbReference>
<dbReference type="EMBL" id="CM007385">
    <property type="protein sequence ID" value="ONK68205.1"/>
    <property type="molecule type" value="Genomic_DNA"/>
</dbReference>
<feature type="compositionally biased region" description="Basic and acidic residues" evidence="6">
    <location>
        <begin position="19"/>
        <end position="29"/>
    </location>
</feature>
<feature type="region of interest" description="Disordered" evidence="6">
    <location>
        <begin position="1"/>
        <end position="29"/>
    </location>
</feature>
<dbReference type="Proteomes" id="UP000243459">
    <property type="component" value="Chromosome 5"/>
</dbReference>
<dbReference type="GO" id="GO:0005789">
    <property type="term" value="C:endoplasmic reticulum membrane"/>
    <property type="evidence" value="ECO:0007669"/>
    <property type="project" value="InterPro"/>
</dbReference>
<dbReference type="PROSITE" id="PS50202">
    <property type="entry name" value="MSP"/>
    <property type="match status" value="1"/>
</dbReference>
<keyword evidence="3" id="KW-0812">Transmembrane</keyword>
<dbReference type="Gramene" id="ONK68205">
    <property type="protein sequence ID" value="ONK68205"/>
    <property type="gene ID" value="A4U43_C05F8790"/>
</dbReference>